<dbReference type="CDD" id="cd04301">
    <property type="entry name" value="NAT_SF"/>
    <property type="match status" value="1"/>
</dbReference>
<gene>
    <name evidence="2" type="ORF">Rhal01_02266</name>
</gene>
<dbReference type="InterPro" id="IPR050276">
    <property type="entry name" value="MshD_Acetyltransferase"/>
</dbReference>
<name>A0ABP9V273_9BACT</name>
<dbReference type="Pfam" id="PF00583">
    <property type="entry name" value="Acetyltransf_1"/>
    <property type="match status" value="1"/>
</dbReference>
<dbReference type="Gene3D" id="3.40.630.30">
    <property type="match status" value="1"/>
</dbReference>
<dbReference type="InterPro" id="IPR000182">
    <property type="entry name" value="GNAT_dom"/>
</dbReference>
<accession>A0ABP9V273</accession>
<comment type="caution">
    <text evidence="2">The sequence shown here is derived from an EMBL/GenBank/DDBJ whole genome shotgun (WGS) entry which is preliminary data.</text>
</comment>
<dbReference type="PANTHER" id="PTHR43617">
    <property type="entry name" value="L-AMINO ACID N-ACETYLTRANSFERASE"/>
    <property type="match status" value="1"/>
</dbReference>
<proteinExistence type="predicted"/>
<evidence type="ECO:0000313" key="3">
    <source>
        <dbReference type="Proteomes" id="UP001424741"/>
    </source>
</evidence>
<feature type="domain" description="N-acetyltransferase" evidence="1">
    <location>
        <begin position="3"/>
        <end position="153"/>
    </location>
</feature>
<evidence type="ECO:0000313" key="2">
    <source>
        <dbReference type="EMBL" id="GAA5496085.1"/>
    </source>
</evidence>
<dbReference type="InterPro" id="IPR016181">
    <property type="entry name" value="Acyl_CoA_acyltransferase"/>
</dbReference>
<dbReference type="SUPFAM" id="SSF55729">
    <property type="entry name" value="Acyl-CoA N-acyltransferases (Nat)"/>
    <property type="match status" value="1"/>
</dbReference>
<reference evidence="2 3" key="1">
    <citation type="submission" date="2024-02" db="EMBL/GenBank/DDBJ databases">
        <title>Rubritalea halochordaticola NBRC 107102.</title>
        <authorList>
            <person name="Ichikawa N."/>
            <person name="Katano-Makiyama Y."/>
            <person name="Hidaka K."/>
        </authorList>
    </citation>
    <scope>NUCLEOTIDE SEQUENCE [LARGE SCALE GENOMIC DNA]</scope>
    <source>
        <strain evidence="2 3">NBRC 107102</strain>
    </source>
</reference>
<keyword evidence="3" id="KW-1185">Reference proteome</keyword>
<dbReference type="PANTHER" id="PTHR43617:SF20">
    <property type="entry name" value="N-ALPHA-ACETYLTRANSFERASE RIMI"/>
    <property type="match status" value="1"/>
</dbReference>
<dbReference type="RefSeq" id="WP_346188813.1">
    <property type="nucleotide sequence ID" value="NZ_BAABRL010000006.1"/>
</dbReference>
<dbReference type="EMBL" id="BAABRL010000006">
    <property type="protein sequence ID" value="GAA5496085.1"/>
    <property type="molecule type" value="Genomic_DNA"/>
</dbReference>
<protein>
    <recommendedName>
        <fullName evidence="1">N-acetyltransferase domain-containing protein</fullName>
    </recommendedName>
</protein>
<organism evidence="2 3">
    <name type="scientific">Rubritalea halochordaticola</name>
    <dbReference type="NCBI Taxonomy" id="714537"/>
    <lineage>
        <taxon>Bacteria</taxon>
        <taxon>Pseudomonadati</taxon>
        <taxon>Verrucomicrobiota</taxon>
        <taxon>Verrucomicrobiia</taxon>
        <taxon>Verrucomicrobiales</taxon>
        <taxon>Rubritaleaceae</taxon>
        <taxon>Rubritalea</taxon>
    </lineage>
</organism>
<dbReference type="PROSITE" id="PS51186">
    <property type="entry name" value="GNAT"/>
    <property type="match status" value="1"/>
</dbReference>
<evidence type="ECO:0000259" key="1">
    <source>
        <dbReference type="PROSITE" id="PS51186"/>
    </source>
</evidence>
<dbReference type="Proteomes" id="UP001424741">
    <property type="component" value="Unassembled WGS sequence"/>
</dbReference>
<sequence>MRTNIRSAGLEDLNFLVWLEEQSFPPHRQCSRNSLRTSIISPKQCTFIIEQVLPDDSTVLLGAAVVISYKHSQRIYSIAVHPDFRGTGAGTELVQHILNAASLAEYQKVSIEADANNHKLICWYQKQNFEFIKLLEDYYAPGEPAYRMVHSLHLTDTSAPRAGKSSATLPPVKTH</sequence>